<feature type="signal peptide" evidence="6">
    <location>
        <begin position="1"/>
        <end position="25"/>
    </location>
</feature>
<proteinExistence type="inferred from homology"/>
<dbReference type="Gene3D" id="2.40.128.90">
    <property type="entry name" value="OMPT-like"/>
    <property type="match status" value="1"/>
</dbReference>
<keyword evidence="9" id="KW-1185">Reference proteome</keyword>
<dbReference type="PANTHER" id="PTHR34001">
    <property type="entry name" value="BLL7405 PROTEIN"/>
    <property type="match status" value="1"/>
</dbReference>
<keyword evidence="8" id="KW-0378">Hydrolase</keyword>
<feature type="chain" id="PRO_5016822647" evidence="6">
    <location>
        <begin position="26"/>
        <end position="567"/>
    </location>
</feature>
<keyword evidence="8" id="KW-0645">Protease</keyword>
<evidence type="ECO:0000256" key="6">
    <source>
        <dbReference type="SAM" id="SignalP"/>
    </source>
</evidence>
<dbReference type="Proteomes" id="UP000254889">
    <property type="component" value="Chromosome"/>
</dbReference>
<dbReference type="KEGG" id="ptaw:DW352_11990"/>
<organism evidence="8 9">
    <name type="scientific">Pseudolabrys taiwanensis</name>
    <dbReference type="NCBI Taxonomy" id="331696"/>
    <lineage>
        <taxon>Bacteria</taxon>
        <taxon>Pseudomonadati</taxon>
        <taxon>Pseudomonadota</taxon>
        <taxon>Alphaproteobacteria</taxon>
        <taxon>Hyphomicrobiales</taxon>
        <taxon>Xanthobacteraceae</taxon>
        <taxon>Pseudolabrys</taxon>
    </lineage>
</organism>
<dbReference type="InterPro" id="IPR053724">
    <property type="entry name" value="OMP_A26_sf"/>
</dbReference>
<dbReference type="EMBL" id="CP031417">
    <property type="protein sequence ID" value="AXK81173.1"/>
    <property type="molecule type" value="Genomic_DNA"/>
</dbReference>
<dbReference type="InterPro" id="IPR020080">
    <property type="entry name" value="OM_adhesin/peptidase_omptin"/>
</dbReference>
<dbReference type="AlphaFoldDB" id="A0A345ZW76"/>
<name>A0A345ZW76_9HYPH</name>
<keyword evidence="3" id="KW-0472">Membrane</keyword>
<sequence>MTHSRHRRWIGAALLATFSAGTAHAADLTKLPVKVPPVASWNWTGLYAGVHAGGGLGFSEAGNPYGTSIYGDKIRTPAFMLGGQVGYNWQPVGSPWVFGVEGELSWLDADGTVTCFAPNGTMTSSTCSARPQYTGALTGRIGYALGPTQRTLIYGKGGAAFLHNRIDATSNFGFGVFPITTTDSSNTSWGWTLGAGVEQALSPAWSLKLEYDYRHFADVSLDTPATFSTPPGGALPTPVAASSTSVRQSMHTVKLGLNYHFGAPANATWGPDAYAAMASAKPGDSGWNVEVGGRYWYSSGRFQKDLPGTNASSTNLISRLTYADLTGHSGEVFARIDTPWRVFVKGYAGAGKIASGRMNDEDWGLTGNSGGPPYTGYSNTLSNLSSTDMNYQTIDIGVNLLQGPGFKFGPFVGYNRVHEQYAANDCAQTASPTSGICTRTITNTAVITETDTWQSLRVGAAGDVWLARRWRLTGDIAYLPYVRFSGVDNHWLRSLVIDESGRGRGVQMEAFLSYYVTPQFSVGVGARYWAMWTTSGDDAFNGSPTERSDTYRYERFGGLLQASYKFD</sequence>
<feature type="domain" description="Outer membrane protein beta-barrel" evidence="7">
    <location>
        <begin position="15"/>
        <end position="261"/>
    </location>
</feature>
<dbReference type="GO" id="GO:0004190">
    <property type="term" value="F:aspartic-type endopeptidase activity"/>
    <property type="evidence" value="ECO:0007669"/>
    <property type="project" value="InterPro"/>
</dbReference>
<dbReference type="Pfam" id="PF01278">
    <property type="entry name" value="Omptin"/>
    <property type="match status" value="1"/>
</dbReference>
<evidence type="ECO:0000256" key="4">
    <source>
        <dbReference type="ARBA" id="ARBA00023237"/>
    </source>
</evidence>
<comment type="similarity">
    <text evidence="5">Belongs to the Omp25/RopB family.</text>
</comment>
<dbReference type="PANTHER" id="PTHR34001:SF3">
    <property type="entry name" value="BLL7405 PROTEIN"/>
    <property type="match status" value="1"/>
</dbReference>
<dbReference type="OrthoDB" id="7591823at2"/>
<dbReference type="GO" id="GO:0009279">
    <property type="term" value="C:cell outer membrane"/>
    <property type="evidence" value="ECO:0007669"/>
    <property type="project" value="UniProtKB-SubCell"/>
</dbReference>
<dbReference type="Gene3D" id="2.40.160.20">
    <property type="match status" value="1"/>
</dbReference>
<reference evidence="8 9" key="1">
    <citation type="submission" date="2018-07" db="EMBL/GenBank/DDBJ databases">
        <authorList>
            <person name="Quirk P.G."/>
            <person name="Krulwich T.A."/>
        </authorList>
    </citation>
    <scope>NUCLEOTIDE SEQUENCE [LARGE SCALE GENOMIC DNA]</scope>
    <source>
        <strain evidence="8 9">CC-BB4</strain>
    </source>
</reference>
<evidence type="ECO:0000259" key="7">
    <source>
        <dbReference type="Pfam" id="PF13505"/>
    </source>
</evidence>
<dbReference type="RefSeq" id="WP_115691531.1">
    <property type="nucleotide sequence ID" value="NZ_CP031417.1"/>
</dbReference>
<keyword evidence="2 6" id="KW-0732">Signal</keyword>
<comment type="subcellular location">
    <subcellularLocation>
        <location evidence="1">Cell outer membrane</location>
    </subcellularLocation>
</comment>
<gene>
    <name evidence="8" type="ORF">DW352_11990</name>
</gene>
<dbReference type="InterPro" id="IPR027385">
    <property type="entry name" value="Beta-barrel_OMP"/>
</dbReference>
<protein>
    <submittedName>
        <fullName evidence="8">Omptin family outer membrane protease</fullName>
    </submittedName>
</protein>
<dbReference type="SUPFAM" id="SSF56925">
    <property type="entry name" value="OMPA-like"/>
    <property type="match status" value="1"/>
</dbReference>
<evidence type="ECO:0000256" key="3">
    <source>
        <dbReference type="ARBA" id="ARBA00023136"/>
    </source>
</evidence>
<dbReference type="GO" id="GO:0006508">
    <property type="term" value="P:proteolysis"/>
    <property type="evidence" value="ECO:0007669"/>
    <property type="project" value="UniProtKB-KW"/>
</dbReference>
<dbReference type="InterPro" id="IPR011250">
    <property type="entry name" value="OMP/PagP_B-barrel"/>
</dbReference>
<dbReference type="SUPFAM" id="SSF69917">
    <property type="entry name" value="OMPT-like"/>
    <property type="match status" value="1"/>
</dbReference>
<dbReference type="InterPro" id="IPR000036">
    <property type="entry name" value="Peptidase_A26_omptin"/>
</dbReference>
<evidence type="ECO:0000256" key="2">
    <source>
        <dbReference type="ARBA" id="ARBA00022729"/>
    </source>
</evidence>
<keyword evidence="4" id="KW-0998">Cell outer membrane</keyword>
<evidence type="ECO:0000256" key="5">
    <source>
        <dbReference type="ARBA" id="ARBA00038306"/>
    </source>
</evidence>
<evidence type="ECO:0000313" key="8">
    <source>
        <dbReference type="EMBL" id="AXK81173.1"/>
    </source>
</evidence>
<dbReference type="InterPro" id="IPR051692">
    <property type="entry name" value="OMP-like"/>
</dbReference>
<accession>A0A345ZW76</accession>
<evidence type="ECO:0000313" key="9">
    <source>
        <dbReference type="Proteomes" id="UP000254889"/>
    </source>
</evidence>
<evidence type="ECO:0000256" key="1">
    <source>
        <dbReference type="ARBA" id="ARBA00004442"/>
    </source>
</evidence>
<dbReference type="Pfam" id="PF13505">
    <property type="entry name" value="OMP_b-brl"/>
    <property type="match status" value="1"/>
</dbReference>